<gene>
    <name evidence="3" type="ORF">QBC42DRAFT_51488</name>
</gene>
<comment type="caution">
    <text evidence="3">The sequence shown here is derived from an EMBL/GenBank/DDBJ whole genome shotgun (WGS) entry which is preliminary data.</text>
</comment>
<evidence type="ECO:0000313" key="4">
    <source>
        <dbReference type="Proteomes" id="UP001321749"/>
    </source>
</evidence>
<evidence type="ECO:0000256" key="1">
    <source>
        <dbReference type="SAM" id="MobiDB-lite"/>
    </source>
</evidence>
<feature type="region of interest" description="Disordered" evidence="1">
    <location>
        <begin position="231"/>
        <end position="266"/>
    </location>
</feature>
<accession>A0AAV9H810</accession>
<keyword evidence="4" id="KW-1185">Reference proteome</keyword>
<dbReference type="Pfam" id="PF10680">
    <property type="entry name" value="RRN9"/>
    <property type="match status" value="1"/>
</dbReference>
<reference evidence="3" key="1">
    <citation type="journal article" date="2023" name="Mol. Phylogenet. Evol.">
        <title>Genome-scale phylogeny and comparative genomics of the fungal order Sordariales.</title>
        <authorList>
            <person name="Hensen N."/>
            <person name="Bonometti L."/>
            <person name="Westerberg I."/>
            <person name="Brannstrom I.O."/>
            <person name="Guillou S."/>
            <person name="Cros-Aarteil S."/>
            <person name="Calhoun S."/>
            <person name="Haridas S."/>
            <person name="Kuo A."/>
            <person name="Mondo S."/>
            <person name="Pangilinan J."/>
            <person name="Riley R."/>
            <person name="LaButti K."/>
            <person name="Andreopoulos B."/>
            <person name="Lipzen A."/>
            <person name="Chen C."/>
            <person name="Yan M."/>
            <person name="Daum C."/>
            <person name="Ng V."/>
            <person name="Clum A."/>
            <person name="Steindorff A."/>
            <person name="Ohm R.A."/>
            <person name="Martin F."/>
            <person name="Silar P."/>
            <person name="Natvig D.O."/>
            <person name="Lalanne C."/>
            <person name="Gautier V."/>
            <person name="Ament-Velasquez S.L."/>
            <person name="Kruys A."/>
            <person name="Hutchinson M.I."/>
            <person name="Powell A.J."/>
            <person name="Barry K."/>
            <person name="Miller A.N."/>
            <person name="Grigoriev I.V."/>
            <person name="Debuchy R."/>
            <person name="Gladieux P."/>
            <person name="Hiltunen Thoren M."/>
            <person name="Johannesson H."/>
        </authorList>
    </citation>
    <scope>NUCLEOTIDE SEQUENCE</scope>
    <source>
        <strain evidence="3">PSN324</strain>
    </source>
</reference>
<dbReference type="Proteomes" id="UP001321749">
    <property type="component" value="Unassembled WGS sequence"/>
</dbReference>
<dbReference type="Gene3D" id="3.30.160.60">
    <property type="entry name" value="Classic Zinc Finger"/>
    <property type="match status" value="1"/>
</dbReference>
<feature type="region of interest" description="Disordered" evidence="1">
    <location>
        <begin position="519"/>
        <end position="563"/>
    </location>
</feature>
<proteinExistence type="predicted"/>
<organism evidence="3 4">
    <name type="scientific">Cladorrhinum samala</name>
    <dbReference type="NCBI Taxonomy" id="585594"/>
    <lineage>
        <taxon>Eukaryota</taxon>
        <taxon>Fungi</taxon>
        <taxon>Dikarya</taxon>
        <taxon>Ascomycota</taxon>
        <taxon>Pezizomycotina</taxon>
        <taxon>Sordariomycetes</taxon>
        <taxon>Sordariomycetidae</taxon>
        <taxon>Sordariales</taxon>
        <taxon>Podosporaceae</taxon>
        <taxon>Cladorrhinum</taxon>
    </lineage>
</organism>
<feature type="region of interest" description="Disordered" evidence="1">
    <location>
        <begin position="589"/>
        <end position="660"/>
    </location>
</feature>
<feature type="domain" description="Rrn9" evidence="2">
    <location>
        <begin position="108"/>
        <end position="170"/>
    </location>
</feature>
<feature type="region of interest" description="Disordered" evidence="1">
    <location>
        <begin position="1"/>
        <end position="94"/>
    </location>
</feature>
<evidence type="ECO:0000313" key="3">
    <source>
        <dbReference type="EMBL" id="KAK4456843.1"/>
    </source>
</evidence>
<feature type="compositionally biased region" description="Low complexity" evidence="1">
    <location>
        <begin position="416"/>
        <end position="432"/>
    </location>
</feature>
<feature type="compositionally biased region" description="Acidic residues" evidence="1">
    <location>
        <begin position="319"/>
        <end position="329"/>
    </location>
</feature>
<evidence type="ECO:0000259" key="2">
    <source>
        <dbReference type="Pfam" id="PF10680"/>
    </source>
</evidence>
<name>A0AAV9H810_9PEZI</name>
<feature type="compositionally biased region" description="Basic and acidic residues" evidence="1">
    <location>
        <begin position="330"/>
        <end position="347"/>
    </location>
</feature>
<protein>
    <recommendedName>
        <fullName evidence="2">Rrn9 domain-containing protein</fullName>
    </recommendedName>
</protein>
<sequence>MMSSSSSEEEEPFSFPSYQPRRPRESQESQPPSSLSSADQSQSNIRESEFQTEQVGEEDEDDEWSPSTPSIHSADSGELHETRPNRWKGHPSTWRTWTKNERRVWQGLEGTRKKDLGIHLFNVWGVRNGYRETPRDDIDEDTNKKKEQKGWNLGTGWTAWPLRASEVPGDDLLQLSGDEEDDQYTFRKEEKDFAGRNLEEEISAAVLRAASKRLRRRVLGKQAQVGHGVVQSVENEQQEEVTEEDAELEEEDEGEEGGNAKKKRKLKHVEPTFTPVISADDERNYALVRPAARRIMDRLDATLMVLHNSRVAGLADDYGPEIDEEEEEFWEKRQMPERQETPREARGRNLGGRPKKVKARLDGETEEGMAIRLAKEGKRRMPSVGADGEDRGRGRGLLRGRSSRSVSRRSSRRSRTSGSRSSSASSTQSGGSHIDRWKPRDWRDVLGAAALAGFSPEVIARATQRCATLFRGEMTMNTLHEQPVTSDKARVQTARYVPGVPLPASSDEDEDDGEQDLIQRRTISRQPSTSATTPAAEDATPAKAASTPRRSRSATPGGGHFCPYATCPRAIDGFTRKANLTRHIKLMHTNRAATPEPAEEQEEQDSMDEMEGGVHVDGFLKPIKVRRGWRGEDAGQRARRYQKNSSVSARNSEDESDSED</sequence>
<feature type="compositionally biased region" description="Acidic residues" evidence="1">
    <location>
        <begin position="55"/>
        <end position="64"/>
    </location>
</feature>
<feature type="compositionally biased region" description="Low complexity" evidence="1">
    <location>
        <begin position="28"/>
        <end position="43"/>
    </location>
</feature>
<dbReference type="InterPro" id="IPR019622">
    <property type="entry name" value="Rrn9_dom"/>
</dbReference>
<feature type="compositionally biased region" description="Acidic residues" evidence="1">
    <location>
        <begin position="236"/>
        <end position="256"/>
    </location>
</feature>
<reference evidence="3" key="2">
    <citation type="submission" date="2023-06" db="EMBL/GenBank/DDBJ databases">
        <authorList>
            <consortium name="Lawrence Berkeley National Laboratory"/>
            <person name="Mondo S.J."/>
            <person name="Hensen N."/>
            <person name="Bonometti L."/>
            <person name="Westerberg I."/>
            <person name="Brannstrom I.O."/>
            <person name="Guillou S."/>
            <person name="Cros-Aarteil S."/>
            <person name="Calhoun S."/>
            <person name="Haridas S."/>
            <person name="Kuo A."/>
            <person name="Pangilinan J."/>
            <person name="Riley R."/>
            <person name="Labutti K."/>
            <person name="Andreopoulos B."/>
            <person name="Lipzen A."/>
            <person name="Chen C."/>
            <person name="Yanf M."/>
            <person name="Daum C."/>
            <person name="Ng V."/>
            <person name="Clum A."/>
            <person name="Steindorff A."/>
            <person name="Ohm R."/>
            <person name="Martin F."/>
            <person name="Silar P."/>
            <person name="Natvig D."/>
            <person name="Lalanne C."/>
            <person name="Gautier V."/>
            <person name="Ament-Velasquez S.L."/>
            <person name="Kruys A."/>
            <person name="Hutchinson M.I."/>
            <person name="Powell A.J."/>
            <person name="Barry K."/>
            <person name="Miller A.N."/>
            <person name="Grigoriev I.V."/>
            <person name="Debuchy R."/>
            <person name="Gladieux P."/>
            <person name="Thoren M.H."/>
            <person name="Johannesson H."/>
        </authorList>
    </citation>
    <scope>NUCLEOTIDE SEQUENCE</scope>
    <source>
        <strain evidence="3">PSN324</strain>
    </source>
</reference>
<feature type="compositionally biased region" description="Low complexity" evidence="1">
    <location>
        <begin position="527"/>
        <end position="547"/>
    </location>
</feature>
<feature type="region of interest" description="Disordered" evidence="1">
    <location>
        <begin position="319"/>
        <end position="437"/>
    </location>
</feature>
<feature type="compositionally biased region" description="Basic and acidic residues" evidence="1">
    <location>
        <begin position="75"/>
        <end position="84"/>
    </location>
</feature>
<dbReference type="EMBL" id="MU865160">
    <property type="protein sequence ID" value="KAK4456843.1"/>
    <property type="molecule type" value="Genomic_DNA"/>
</dbReference>
<feature type="compositionally biased region" description="Acidic residues" evidence="1">
    <location>
        <begin position="597"/>
        <end position="611"/>
    </location>
</feature>
<feature type="compositionally biased region" description="Basic residues" evidence="1">
    <location>
        <begin position="394"/>
        <end position="415"/>
    </location>
</feature>
<dbReference type="AlphaFoldDB" id="A0AAV9H810"/>